<keyword evidence="2 6" id="KW-0479">Metal-binding</keyword>
<dbReference type="SUPFAM" id="SSF55486">
    <property type="entry name" value="Metalloproteases ('zincins'), catalytic domain"/>
    <property type="match status" value="1"/>
</dbReference>
<evidence type="ECO:0000259" key="8">
    <source>
        <dbReference type="Pfam" id="PF08439"/>
    </source>
</evidence>
<feature type="non-terminal residue" evidence="9">
    <location>
        <position position="1"/>
    </location>
</feature>
<dbReference type="GO" id="GO:0006518">
    <property type="term" value="P:peptide metabolic process"/>
    <property type="evidence" value="ECO:0007669"/>
    <property type="project" value="TreeGrafter"/>
</dbReference>
<dbReference type="GO" id="GO:0004222">
    <property type="term" value="F:metalloendopeptidase activity"/>
    <property type="evidence" value="ECO:0007669"/>
    <property type="project" value="InterPro"/>
</dbReference>
<feature type="domain" description="Peptidase M3A/M3B catalytic" evidence="7">
    <location>
        <begin position="126"/>
        <end position="512"/>
    </location>
</feature>
<keyword evidence="1 6" id="KW-0645">Protease</keyword>
<sequence length="532" mass="59786">LYDVDQGNGEHRQMQGQVAALFPSFGESTSWIEPELLEIDPAVIKNFMAEEPALEVYSYYFSELWRQQEHTLSSPEERLMALTGNMRSVPGDAHEALLGVDMEFPDIIGDDGNPVTMTVSGFSGLRSDENYEVRKQARDVFFGTLRGYENTFSVLLDGAVKAHIMSKDARGYDTCLEASLSPDNISTGAYRMLIDTVRESLPNTMHKYVELRRKVMGLDGPLTFPNLYNAMIEGVEPNYSYANAQEIITRGLQPLGEEYVALLAVGMDPNSGWIDIYPNEDKRSGAYSNGVLAKDIHPYVLHNFDNTLDAVSTTAHEMGHALHSVYSNRNQPPIYAGYTTFLAEVASTCNEALLTNFMLAEADDVDVKLMLLNQRLESIRLTIFRQTLFADFELRFHEHAEAGNPLTAEFLHNLYADMIKEYYGPDFELGPDDECEWMFIPHFYYNFYVFTYATGLTSGLALADEISANGDVAAQRYIDNMLKAGSSAPPLEILRNAGVDLETPAPIISALKMFEDTIEEFDRLWTKKYGEM</sequence>
<dbReference type="Proteomes" id="UP000648239">
    <property type="component" value="Unassembled WGS sequence"/>
</dbReference>
<organism evidence="9 10">
    <name type="scientific">Candidatus Polarisedimenticola svalbardensis</name>
    <dbReference type="NCBI Taxonomy" id="2886004"/>
    <lineage>
        <taxon>Bacteria</taxon>
        <taxon>Pseudomonadati</taxon>
        <taxon>Acidobacteriota</taxon>
        <taxon>Candidatus Polarisedimenticolia</taxon>
        <taxon>Candidatus Polarisedimenticolales</taxon>
        <taxon>Candidatus Polarisedimenticolaceae</taxon>
        <taxon>Candidatus Polarisedimenticola</taxon>
    </lineage>
</organism>
<dbReference type="InterPro" id="IPR001567">
    <property type="entry name" value="Pept_M3A_M3B_dom"/>
</dbReference>
<dbReference type="InterPro" id="IPR042088">
    <property type="entry name" value="OligoPept_F_C"/>
</dbReference>
<protein>
    <submittedName>
        <fullName evidence="9">Oligoendopeptidase F family protein</fullName>
    </submittedName>
</protein>
<dbReference type="GO" id="GO:0046872">
    <property type="term" value="F:metal ion binding"/>
    <property type="evidence" value="ECO:0007669"/>
    <property type="project" value="UniProtKB-UniRule"/>
</dbReference>
<accession>A0A8J6Y335</accession>
<proteinExistence type="inferred from homology"/>
<evidence type="ECO:0000259" key="7">
    <source>
        <dbReference type="Pfam" id="PF01432"/>
    </source>
</evidence>
<dbReference type="Pfam" id="PF01432">
    <property type="entry name" value="Peptidase_M3"/>
    <property type="match status" value="1"/>
</dbReference>
<comment type="cofactor">
    <cofactor evidence="6">
        <name>Zn(2+)</name>
        <dbReference type="ChEBI" id="CHEBI:29105"/>
    </cofactor>
    <text evidence="6">Binds 1 zinc ion.</text>
</comment>
<dbReference type="EMBL" id="JACXWD010000146">
    <property type="protein sequence ID" value="MBD3869653.1"/>
    <property type="molecule type" value="Genomic_DNA"/>
</dbReference>
<gene>
    <name evidence="9" type="ORF">IFK94_16145</name>
</gene>
<name>A0A8J6Y335_9BACT</name>
<evidence type="ECO:0000256" key="1">
    <source>
        <dbReference type="ARBA" id="ARBA00022670"/>
    </source>
</evidence>
<reference evidence="9 10" key="1">
    <citation type="submission" date="2020-08" db="EMBL/GenBank/DDBJ databases">
        <title>Acidobacteriota in marine sediments use diverse sulfur dissimilation pathways.</title>
        <authorList>
            <person name="Wasmund K."/>
        </authorList>
    </citation>
    <scope>NUCLEOTIDE SEQUENCE [LARGE SCALE GENOMIC DNA]</scope>
    <source>
        <strain evidence="9">MAG AM4</strain>
    </source>
</reference>
<dbReference type="PANTHER" id="PTHR11804">
    <property type="entry name" value="PROTEASE M3 THIMET OLIGOPEPTIDASE-RELATED"/>
    <property type="match status" value="1"/>
</dbReference>
<dbReference type="PANTHER" id="PTHR11804:SF84">
    <property type="entry name" value="SACCHAROLYSIN"/>
    <property type="match status" value="1"/>
</dbReference>
<dbReference type="GO" id="GO:0006508">
    <property type="term" value="P:proteolysis"/>
    <property type="evidence" value="ECO:0007669"/>
    <property type="project" value="UniProtKB-KW"/>
</dbReference>
<dbReference type="CDD" id="cd09608">
    <property type="entry name" value="M3B_PepF"/>
    <property type="match status" value="1"/>
</dbReference>
<dbReference type="InterPro" id="IPR013647">
    <property type="entry name" value="OligopepF_N_dom"/>
</dbReference>
<dbReference type="AlphaFoldDB" id="A0A8J6Y335"/>
<evidence type="ECO:0000256" key="6">
    <source>
        <dbReference type="RuleBase" id="RU003435"/>
    </source>
</evidence>
<evidence type="ECO:0000313" key="9">
    <source>
        <dbReference type="EMBL" id="MBD3869653.1"/>
    </source>
</evidence>
<dbReference type="Pfam" id="PF08439">
    <property type="entry name" value="Peptidase_M3_N"/>
    <property type="match status" value="1"/>
</dbReference>
<comment type="similarity">
    <text evidence="6">Belongs to the peptidase M3 family.</text>
</comment>
<evidence type="ECO:0000256" key="3">
    <source>
        <dbReference type="ARBA" id="ARBA00022801"/>
    </source>
</evidence>
<evidence type="ECO:0000313" key="10">
    <source>
        <dbReference type="Proteomes" id="UP000648239"/>
    </source>
</evidence>
<evidence type="ECO:0000256" key="4">
    <source>
        <dbReference type="ARBA" id="ARBA00022833"/>
    </source>
</evidence>
<evidence type="ECO:0000256" key="5">
    <source>
        <dbReference type="ARBA" id="ARBA00023049"/>
    </source>
</evidence>
<keyword evidence="5 6" id="KW-0482">Metalloprotease</keyword>
<evidence type="ECO:0000256" key="2">
    <source>
        <dbReference type="ARBA" id="ARBA00022723"/>
    </source>
</evidence>
<dbReference type="InterPro" id="IPR045090">
    <property type="entry name" value="Pept_M3A_M3B"/>
</dbReference>
<feature type="domain" description="Oligopeptidase F N-terminal" evidence="8">
    <location>
        <begin position="35"/>
        <end position="104"/>
    </location>
</feature>
<keyword evidence="3 6" id="KW-0378">Hydrolase</keyword>
<dbReference type="Gene3D" id="1.20.140.70">
    <property type="entry name" value="Oligopeptidase f, N-terminal domain"/>
    <property type="match status" value="1"/>
</dbReference>
<keyword evidence="4 6" id="KW-0862">Zinc</keyword>
<dbReference type="Gene3D" id="1.10.1370.20">
    <property type="entry name" value="Oligoendopeptidase f, C-terminal domain"/>
    <property type="match status" value="1"/>
</dbReference>
<comment type="caution">
    <text evidence="9">The sequence shown here is derived from an EMBL/GenBank/DDBJ whole genome shotgun (WGS) entry which is preliminary data.</text>
</comment>